<evidence type="ECO:0000313" key="2">
    <source>
        <dbReference type="EMBL" id="GIJ13328.1"/>
    </source>
</evidence>
<comment type="caution">
    <text evidence="2">The sequence shown here is derived from an EMBL/GenBank/DDBJ whole genome shotgun (WGS) entry which is preliminary data.</text>
</comment>
<dbReference type="Proteomes" id="UP000647860">
    <property type="component" value="Unassembled WGS sequence"/>
</dbReference>
<name>A0ABQ4I603_9ACTN</name>
<protein>
    <submittedName>
        <fullName evidence="2">Uncharacterized protein</fullName>
    </submittedName>
</protein>
<feature type="compositionally biased region" description="Pro residues" evidence="1">
    <location>
        <begin position="314"/>
        <end position="326"/>
    </location>
</feature>
<organism evidence="2 3">
    <name type="scientific">Micromonospora gifhornensis</name>
    <dbReference type="NCBI Taxonomy" id="84594"/>
    <lineage>
        <taxon>Bacteria</taxon>
        <taxon>Bacillati</taxon>
        <taxon>Actinomycetota</taxon>
        <taxon>Actinomycetes</taxon>
        <taxon>Micromonosporales</taxon>
        <taxon>Micromonosporaceae</taxon>
        <taxon>Micromonospora</taxon>
    </lineage>
</organism>
<gene>
    <name evidence="2" type="ORF">Vgi01_00120</name>
</gene>
<proteinExistence type="predicted"/>
<feature type="compositionally biased region" description="Pro residues" evidence="1">
    <location>
        <begin position="234"/>
        <end position="280"/>
    </location>
</feature>
<feature type="compositionally biased region" description="Low complexity" evidence="1">
    <location>
        <begin position="76"/>
        <end position="95"/>
    </location>
</feature>
<reference evidence="2 3" key="1">
    <citation type="submission" date="2021-01" db="EMBL/GenBank/DDBJ databases">
        <title>Whole genome shotgun sequence of Verrucosispora gifhornensis NBRC 16317.</title>
        <authorList>
            <person name="Komaki H."/>
            <person name="Tamura T."/>
        </authorList>
    </citation>
    <scope>NUCLEOTIDE SEQUENCE [LARGE SCALE GENOMIC DNA]</scope>
    <source>
        <strain evidence="2 3">NBRC 16317</strain>
    </source>
</reference>
<sequence>MPEPQPGTDRPVDGNRPDAHRDGEPAVTQEQPTPVVLGAPTGPDGTQVLPADAPDPTRPPRDADQPTREDNPVGSDPTAAPPADADATAPTATAPGQPDDEPRSPGQAASGSGDAQRTAIDPGDAHPTAIDPGDAQSAGTPPTAVGPQGTRLMPQPLPDEEPAPRWSGSAAVPPAAPRRPSWGESAEPTPPPPAAAAHQPEHQTPVDPWAGVDTSGWELHSADFPALPPTLSYPAPPPTTPYSGPPAHQPPPANFPPLAPPMPPAPPAYPQAGYSPPPAHQAPAPSARPAARPPAPVGPPPPPARGRKAKKLPPAAPPPGWQPPPGNVRARKRRRWPWVLLLTLACCCGCPAYYGMPMATQYPADAALPRQVADLRLREDPRNAQTARKLEAQTRQAHLLSDNIFAGVYTTSVGKRVTVFGGTGFRLTPSSDADAEIERLTEEYSLGAAEVVDSGVRGRHGRCAVGNSDGVGVVVCTSVDHGSLTTAVFTGLSVDDSARLLDTLREEIITPA</sequence>
<feature type="compositionally biased region" description="Low complexity" evidence="1">
    <location>
        <begin position="281"/>
        <end position="290"/>
    </location>
</feature>
<feature type="compositionally biased region" description="Low complexity" evidence="1">
    <location>
        <begin position="195"/>
        <end position="205"/>
    </location>
</feature>
<feature type="compositionally biased region" description="Pro residues" evidence="1">
    <location>
        <begin position="291"/>
        <end position="304"/>
    </location>
</feature>
<evidence type="ECO:0000313" key="3">
    <source>
        <dbReference type="Proteomes" id="UP000647860"/>
    </source>
</evidence>
<dbReference type="RefSeq" id="WP_275409836.1">
    <property type="nucleotide sequence ID" value="NZ_BAAAGZ010000051.1"/>
</dbReference>
<feature type="region of interest" description="Disordered" evidence="1">
    <location>
        <begin position="1"/>
        <end position="329"/>
    </location>
</feature>
<feature type="compositionally biased region" description="Basic and acidic residues" evidence="1">
    <location>
        <begin position="10"/>
        <end position="24"/>
    </location>
</feature>
<feature type="compositionally biased region" description="Basic and acidic residues" evidence="1">
    <location>
        <begin position="58"/>
        <end position="71"/>
    </location>
</feature>
<keyword evidence="3" id="KW-1185">Reference proteome</keyword>
<dbReference type="EMBL" id="BOPA01000001">
    <property type="protein sequence ID" value="GIJ13328.1"/>
    <property type="molecule type" value="Genomic_DNA"/>
</dbReference>
<accession>A0ABQ4I603</accession>
<evidence type="ECO:0000256" key="1">
    <source>
        <dbReference type="SAM" id="MobiDB-lite"/>
    </source>
</evidence>